<dbReference type="GO" id="GO:0019646">
    <property type="term" value="P:aerobic electron transport chain"/>
    <property type="evidence" value="ECO:0007669"/>
    <property type="project" value="InterPro"/>
</dbReference>
<comment type="subcellular location">
    <subcellularLocation>
        <location evidence="1">Cell membrane</location>
        <topology evidence="1">Multi-pass membrane protein</topology>
    </subcellularLocation>
</comment>
<dbReference type="InterPro" id="IPR002585">
    <property type="entry name" value="Cyt-d_ubiquinol_oxidase_su_1"/>
</dbReference>
<keyword evidence="9 12" id="KW-1133">Transmembrane helix</keyword>
<feature type="transmembrane region" description="Helical" evidence="12">
    <location>
        <begin position="98"/>
        <end position="118"/>
    </location>
</feature>
<evidence type="ECO:0000256" key="5">
    <source>
        <dbReference type="ARBA" id="ARBA00022617"/>
    </source>
</evidence>
<accession>A0A1Z4UXP8</accession>
<reference evidence="13 14" key="1">
    <citation type="submission" date="2017-06" db="EMBL/GenBank/DDBJ databases">
        <title>Genome sequencing of cyanobaciteial culture collection at National Institute for Environmental Studies (NIES).</title>
        <authorList>
            <person name="Hirose Y."/>
            <person name="Shimura Y."/>
            <person name="Fujisawa T."/>
            <person name="Nakamura Y."/>
            <person name="Kawachi M."/>
        </authorList>
    </citation>
    <scope>NUCLEOTIDE SEQUENCE [LARGE SCALE GENOMIC DNA]</scope>
    <source>
        <strain evidence="13 14">NIES-806</strain>
    </source>
</reference>
<feature type="transmembrane region" description="Helical" evidence="12">
    <location>
        <begin position="326"/>
        <end position="350"/>
    </location>
</feature>
<keyword evidence="3 12" id="KW-0813">Transport</keyword>
<evidence type="ECO:0000256" key="9">
    <source>
        <dbReference type="ARBA" id="ARBA00022989"/>
    </source>
</evidence>
<feature type="transmembrane region" description="Helical" evidence="12">
    <location>
        <begin position="20"/>
        <end position="45"/>
    </location>
</feature>
<evidence type="ECO:0000256" key="8">
    <source>
        <dbReference type="ARBA" id="ARBA00022982"/>
    </source>
</evidence>
<protein>
    <submittedName>
        <fullName evidence="13">Cytochrome bd ubiquinol oxidase subunit I</fullName>
    </submittedName>
</protein>
<dbReference type="GO" id="GO:0016682">
    <property type="term" value="F:oxidoreductase activity, acting on diphenols and related substances as donors, oxygen as acceptor"/>
    <property type="evidence" value="ECO:0007669"/>
    <property type="project" value="TreeGrafter"/>
</dbReference>
<evidence type="ECO:0000256" key="7">
    <source>
        <dbReference type="ARBA" id="ARBA00022723"/>
    </source>
</evidence>
<feature type="transmembrane region" description="Helical" evidence="12">
    <location>
        <begin position="371"/>
        <end position="389"/>
    </location>
</feature>
<evidence type="ECO:0000256" key="1">
    <source>
        <dbReference type="ARBA" id="ARBA00004651"/>
    </source>
</evidence>
<dbReference type="GO" id="GO:0009055">
    <property type="term" value="F:electron transfer activity"/>
    <property type="evidence" value="ECO:0007669"/>
    <property type="project" value="UniProtKB-UniRule"/>
</dbReference>
<dbReference type="GO" id="GO:0020037">
    <property type="term" value="F:heme binding"/>
    <property type="evidence" value="ECO:0007669"/>
    <property type="project" value="TreeGrafter"/>
</dbReference>
<evidence type="ECO:0000256" key="11">
    <source>
        <dbReference type="ARBA" id="ARBA00023136"/>
    </source>
</evidence>
<dbReference type="EMBL" id="AP018316">
    <property type="protein sequence ID" value="BAZ84018.1"/>
    <property type="molecule type" value="Genomic_DNA"/>
</dbReference>
<keyword evidence="14" id="KW-1185">Reference proteome</keyword>
<dbReference type="Proteomes" id="UP000218702">
    <property type="component" value="Chromosome"/>
</dbReference>
<keyword evidence="11 12" id="KW-0472">Membrane</keyword>
<feature type="transmembrane region" description="Helical" evidence="12">
    <location>
        <begin position="57"/>
        <end position="78"/>
    </location>
</feature>
<dbReference type="KEGG" id="dcm:NIES806_01980"/>
<evidence type="ECO:0000313" key="13">
    <source>
        <dbReference type="EMBL" id="BAZ84018.1"/>
    </source>
</evidence>
<dbReference type="AlphaFoldDB" id="A0A1Z4UXP8"/>
<keyword evidence="4 12" id="KW-1003">Cell membrane</keyword>
<sequence length="476" mass="53302">MGFLSDPIILSRIQFAVTSIFHMLWPVLTIGMAGYLVVVEILWLLTKNPDYYRHARFWSKIYILNFGCGVASGVALEFEFGANWSPFSVAVGDFFGTILGFEGTMAFMLEAAFLGIMISGWHRVPSWLHLLSTIMVFVGASLSSFWIIVANSWMQTPAGGEMVNGKFIVHDFIEAIFNPAALNSWFHMVLAILETALFVIGGISAWYILKNRHHAFFSTSFKLALALAIFVTPLQLFVGHISGEEVYHNQPTKLAAIEAIWDTIPAGKSAPWTALVAPDITGEKNHWEVNIPHALSYILEMKPTLSEPVKGLKEWQPQDRPHAISLIFYSFRIMVGIGFFLCGLMLFSVIQWLRGKLAIENITKQRWLMRGWVFAAPLGYMAVEFGWIVREVGRQPWTVYGKIRTADAVSHLPANTVLTSLIAYTVIYLLLFSSALYFGSRIVRQGPNLELPLPTGSNEREFVGEVVGTKIQKGEV</sequence>
<dbReference type="GO" id="GO:0046872">
    <property type="term" value="F:metal ion binding"/>
    <property type="evidence" value="ECO:0007669"/>
    <property type="project" value="UniProtKB-UniRule"/>
</dbReference>
<gene>
    <name evidence="13" type="ORF">NIES806_01980</name>
</gene>
<evidence type="ECO:0000313" key="14">
    <source>
        <dbReference type="Proteomes" id="UP000218702"/>
    </source>
</evidence>
<dbReference type="GO" id="GO:0070069">
    <property type="term" value="C:cytochrome complex"/>
    <property type="evidence" value="ECO:0007669"/>
    <property type="project" value="UniProtKB-UniRule"/>
</dbReference>
<name>A0A1Z4UXP8_9CYAN</name>
<feature type="transmembrane region" description="Helical" evidence="12">
    <location>
        <begin position="130"/>
        <end position="149"/>
    </location>
</feature>
<keyword evidence="5 12" id="KW-0349">Heme</keyword>
<evidence type="ECO:0000256" key="3">
    <source>
        <dbReference type="ARBA" id="ARBA00022448"/>
    </source>
</evidence>
<organism evidence="13 14">
    <name type="scientific">Dolichospermum compactum NIES-806</name>
    <dbReference type="NCBI Taxonomy" id="1973481"/>
    <lineage>
        <taxon>Bacteria</taxon>
        <taxon>Bacillati</taxon>
        <taxon>Cyanobacteriota</taxon>
        <taxon>Cyanophyceae</taxon>
        <taxon>Nostocales</taxon>
        <taxon>Aphanizomenonaceae</taxon>
        <taxon>Dolichospermum</taxon>
        <taxon>Dolichospermum compactum</taxon>
    </lineage>
</organism>
<keyword evidence="10 12" id="KW-0408">Iron</keyword>
<dbReference type="Pfam" id="PF01654">
    <property type="entry name" value="Cyt_bd_oxida_I"/>
    <property type="match status" value="1"/>
</dbReference>
<dbReference type="PANTHER" id="PTHR30365">
    <property type="entry name" value="CYTOCHROME D UBIQUINOL OXIDASE"/>
    <property type="match status" value="1"/>
</dbReference>
<keyword evidence="6 12" id="KW-0812">Transmembrane</keyword>
<comment type="similarity">
    <text evidence="2 12">Belongs to the cytochrome ubiquinol oxidase subunit 1 family.</text>
</comment>
<feature type="transmembrane region" description="Helical" evidence="12">
    <location>
        <begin position="421"/>
        <end position="439"/>
    </location>
</feature>
<evidence type="ECO:0000256" key="6">
    <source>
        <dbReference type="ARBA" id="ARBA00022692"/>
    </source>
</evidence>
<dbReference type="PANTHER" id="PTHR30365:SF14">
    <property type="entry name" value="CYTOCHROME BD MENAQUINOL OXIDASE SUBUNIT I-RELATED"/>
    <property type="match status" value="1"/>
</dbReference>
<feature type="transmembrane region" description="Helical" evidence="12">
    <location>
        <begin position="221"/>
        <end position="241"/>
    </location>
</feature>
<dbReference type="RefSeq" id="WP_039204922.1">
    <property type="nucleotide sequence ID" value="NZ_AP018316.1"/>
</dbReference>
<evidence type="ECO:0000256" key="12">
    <source>
        <dbReference type="PIRNR" id="PIRNR006446"/>
    </source>
</evidence>
<keyword evidence="7 12" id="KW-0479">Metal-binding</keyword>
<evidence type="ECO:0000256" key="10">
    <source>
        <dbReference type="ARBA" id="ARBA00023004"/>
    </source>
</evidence>
<evidence type="ECO:0000256" key="4">
    <source>
        <dbReference type="ARBA" id="ARBA00022475"/>
    </source>
</evidence>
<keyword evidence="8 12" id="KW-0249">Electron transport</keyword>
<dbReference type="GO" id="GO:0005886">
    <property type="term" value="C:plasma membrane"/>
    <property type="evidence" value="ECO:0007669"/>
    <property type="project" value="UniProtKB-SubCell"/>
</dbReference>
<evidence type="ECO:0000256" key="2">
    <source>
        <dbReference type="ARBA" id="ARBA00009819"/>
    </source>
</evidence>
<dbReference type="OrthoDB" id="9807042at2"/>
<feature type="transmembrane region" description="Helical" evidence="12">
    <location>
        <begin position="185"/>
        <end position="209"/>
    </location>
</feature>
<dbReference type="PIRSF" id="PIRSF006446">
    <property type="entry name" value="Cyt_quinol_oxidase_1"/>
    <property type="match status" value="1"/>
</dbReference>
<proteinExistence type="inferred from homology"/>